<proteinExistence type="inferred from homology"/>
<evidence type="ECO:0000256" key="2">
    <source>
        <dbReference type="ARBA" id="ARBA00022649"/>
    </source>
</evidence>
<sequence>MELFWTPEAMQDREAIYGYIEADNPVAALAIDELISEKATLLIDHPSLGRLGRAAGTRELVAHRNYIVVYDVAGDRVRVLSVVHVARQWPPVWE</sequence>
<accession>A0A2P5K888</accession>
<dbReference type="RefSeq" id="WP_104078134.1">
    <property type="nucleotide sequence ID" value="NZ_CP062179.1"/>
</dbReference>
<evidence type="ECO:0000256" key="1">
    <source>
        <dbReference type="ARBA" id="ARBA00006226"/>
    </source>
</evidence>
<dbReference type="Gene3D" id="3.30.2310.20">
    <property type="entry name" value="RelE-like"/>
    <property type="match status" value="1"/>
</dbReference>
<dbReference type="OrthoDB" id="9798046at2"/>
<dbReference type="InterPro" id="IPR035093">
    <property type="entry name" value="RelE/ParE_toxin_dom_sf"/>
</dbReference>
<dbReference type="AlphaFoldDB" id="A0A2P5K888"/>
<keyword evidence="4" id="KW-1185">Reference proteome</keyword>
<dbReference type="NCBIfam" id="TIGR02385">
    <property type="entry name" value="RelE_StbE"/>
    <property type="match status" value="1"/>
</dbReference>
<dbReference type="PANTHER" id="PTHR33755">
    <property type="entry name" value="TOXIN PARE1-RELATED"/>
    <property type="match status" value="1"/>
</dbReference>
<keyword evidence="2" id="KW-1277">Toxin-antitoxin system</keyword>
<organism evidence="3 4">
    <name type="scientific">Mycetohabitans endofungorum</name>
    <dbReference type="NCBI Taxonomy" id="417203"/>
    <lineage>
        <taxon>Bacteria</taxon>
        <taxon>Pseudomonadati</taxon>
        <taxon>Pseudomonadota</taxon>
        <taxon>Betaproteobacteria</taxon>
        <taxon>Burkholderiales</taxon>
        <taxon>Burkholderiaceae</taxon>
        <taxon>Mycetohabitans</taxon>
    </lineage>
</organism>
<comment type="similarity">
    <text evidence="1">Belongs to the RelE toxin family.</text>
</comment>
<dbReference type="PANTHER" id="PTHR33755:SF6">
    <property type="entry name" value="PLASMID STABILIZATION SYSTEM PROTEIN"/>
    <property type="match status" value="1"/>
</dbReference>
<gene>
    <name evidence="3" type="ORF">B0O95_112110</name>
</gene>
<dbReference type="InterPro" id="IPR007712">
    <property type="entry name" value="RelE/ParE_toxin"/>
</dbReference>
<protein>
    <submittedName>
        <fullName evidence="3">Addiction module RelE/StbE family toxin</fullName>
    </submittedName>
</protein>
<name>A0A2P5K888_9BURK</name>
<comment type="caution">
    <text evidence="3">The sequence shown here is derived from an EMBL/GenBank/DDBJ whole genome shotgun (WGS) entry which is preliminary data.</text>
</comment>
<reference evidence="3 4" key="1">
    <citation type="submission" date="2018-01" db="EMBL/GenBank/DDBJ databases">
        <title>Genomic Encyclopedia of Type Strains, Phase III (KMG-III): the genomes of soil and plant-associated and newly described type strains.</title>
        <authorList>
            <person name="Whitman W."/>
        </authorList>
    </citation>
    <scope>NUCLEOTIDE SEQUENCE [LARGE SCALE GENOMIC DNA]</scope>
    <source>
        <strain evidence="3 4">HKI456</strain>
    </source>
</reference>
<dbReference type="Proteomes" id="UP000243096">
    <property type="component" value="Unassembled WGS sequence"/>
</dbReference>
<evidence type="ECO:0000313" key="4">
    <source>
        <dbReference type="Proteomes" id="UP000243096"/>
    </source>
</evidence>
<dbReference type="EMBL" id="PRDW01000012">
    <property type="protein sequence ID" value="PPB82933.1"/>
    <property type="molecule type" value="Genomic_DNA"/>
</dbReference>
<evidence type="ECO:0000313" key="3">
    <source>
        <dbReference type="EMBL" id="PPB82933.1"/>
    </source>
</evidence>
<dbReference type="Pfam" id="PF05016">
    <property type="entry name" value="ParE_toxin"/>
    <property type="match status" value="1"/>
</dbReference>
<dbReference type="InterPro" id="IPR051803">
    <property type="entry name" value="TA_system_RelE-like_toxin"/>
</dbReference>